<feature type="transmembrane region" description="Helical" evidence="4">
    <location>
        <begin position="278"/>
        <end position="297"/>
    </location>
</feature>
<feature type="repeat" description="TPR" evidence="3">
    <location>
        <begin position="418"/>
        <end position="451"/>
    </location>
</feature>
<dbReference type="Gene3D" id="1.25.40.10">
    <property type="entry name" value="Tetratricopeptide repeat domain"/>
    <property type="match status" value="1"/>
</dbReference>
<feature type="transmembrane region" description="Helical" evidence="4">
    <location>
        <begin position="309"/>
        <end position="326"/>
    </location>
</feature>
<dbReference type="InterPro" id="IPR011990">
    <property type="entry name" value="TPR-like_helical_dom_sf"/>
</dbReference>
<evidence type="ECO:0000313" key="5">
    <source>
        <dbReference type="EMBL" id="ABW67346.1"/>
    </source>
</evidence>
<keyword evidence="2 3" id="KW-0802">TPR repeat</keyword>
<dbReference type="AlphaFoldDB" id="A8ZZU6"/>
<evidence type="ECO:0000256" key="1">
    <source>
        <dbReference type="ARBA" id="ARBA00022737"/>
    </source>
</evidence>
<dbReference type="eggNOG" id="COG0457">
    <property type="taxonomic scope" value="Bacteria"/>
</dbReference>
<evidence type="ECO:0000256" key="3">
    <source>
        <dbReference type="PROSITE-ProRule" id="PRU00339"/>
    </source>
</evidence>
<proteinExistence type="predicted"/>
<dbReference type="RefSeq" id="WP_012174962.1">
    <property type="nucleotide sequence ID" value="NC_009943.1"/>
</dbReference>
<dbReference type="InterPro" id="IPR052346">
    <property type="entry name" value="O-mannosyl-transferase_TMTC"/>
</dbReference>
<dbReference type="OrthoDB" id="127293at2"/>
<dbReference type="HOGENOM" id="CLU_011615_5_0_7"/>
<dbReference type="Pfam" id="PF13432">
    <property type="entry name" value="TPR_16"/>
    <property type="match status" value="1"/>
</dbReference>
<feature type="transmembrane region" description="Helical" evidence="4">
    <location>
        <begin position="12"/>
        <end position="28"/>
    </location>
</feature>
<keyword evidence="1" id="KW-0677">Repeat</keyword>
<dbReference type="PROSITE" id="PS50005">
    <property type="entry name" value="TPR"/>
    <property type="match status" value="2"/>
</dbReference>
<evidence type="ECO:0000256" key="2">
    <source>
        <dbReference type="ARBA" id="ARBA00022803"/>
    </source>
</evidence>
<dbReference type="STRING" id="96561.Dole_1542"/>
<dbReference type="PROSITE" id="PS50293">
    <property type="entry name" value="TPR_REGION"/>
    <property type="match status" value="1"/>
</dbReference>
<name>A8ZZU6_DESOH</name>
<keyword evidence="6" id="KW-1185">Reference proteome</keyword>
<protein>
    <submittedName>
        <fullName evidence="5">Tetratricopeptide TPR_2 repeat protein</fullName>
    </submittedName>
</protein>
<gene>
    <name evidence="5" type="ordered locus">Dole_1542</name>
</gene>
<organism evidence="5 6">
    <name type="scientific">Desulfosudis oleivorans (strain DSM 6200 / JCM 39069 / Hxd3)</name>
    <name type="common">Desulfococcus oleovorans</name>
    <dbReference type="NCBI Taxonomy" id="96561"/>
    <lineage>
        <taxon>Bacteria</taxon>
        <taxon>Pseudomonadati</taxon>
        <taxon>Thermodesulfobacteriota</taxon>
        <taxon>Desulfobacteria</taxon>
        <taxon>Desulfobacterales</taxon>
        <taxon>Desulfosudaceae</taxon>
        <taxon>Desulfosudis</taxon>
    </lineage>
</organism>
<keyword evidence="4" id="KW-0472">Membrane</keyword>
<sequence length="534" mass="59062">MVEGISRKKVMQGLVVAVLCLMVYWPSLKNGYIWDDDQYVYNNPAVTRPGGLKDIWLTHNMPQYYPMVFTSFRLEHMIWGTDPAGYHAVNLALHTVNALLVLAVFSALAPGIAFATALLFAVHPIQVETVAWITERKNLLALFFLLMATLWYLRHYRTGSTSHYIGTLLFYLCALLSKSAAAWFAVVPLVFAWWKTGGVTRRDLLAAAPLLVMGAGAGLHTAWLEANRVGATGELWHLNSVEHGLLAARILIFYLYKILAPFEFIFFYPRWTIDATAWWQWLFPVLVAGAVFGVIAFRKQTRRDGPALMILYGTALFPVLGFFNVYPMRFSFVADHFAYLATPVIFATVVAAVCLTGRSIKVRFFTETGSAAVFRRVGRAAAVAVIVLLSLKSLGLVENYKNEVALWKSVTAQNPASYAAWNNLGSAYGKIGRHHAALPCFEKAMALRPDLARHAVNLGNALLNVGNSGRALPVLQQAVALAPDNGEAHHLAAIACFNLGLLDCAQTHCRKALDLGTRVRPELIERLSRTGEPE</sequence>
<evidence type="ECO:0000313" key="6">
    <source>
        <dbReference type="Proteomes" id="UP000008561"/>
    </source>
</evidence>
<dbReference type="PANTHER" id="PTHR44227">
    <property type="match status" value="1"/>
</dbReference>
<dbReference type="EMBL" id="CP000859">
    <property type="protein sequence ID" value="ABW67346.1"/>
    <property type="molecule type" value="Genomic_DNA"/>
</dbReference>
<evidence type="ECO:0000256" key="4">
    <source>
        <dbReference type="SAM" id="Phobius"/>
    </source>
</evidence>
<keyword evidence="4" id="KW-0812">Transmembrane</keyword>
<dbReference type="SMART" id="SM00028">
    <property type="entry name" value="TPR"/>
    <property type="match status" value="3"/>
</dbReference>
<dbReference type="KEGG" id="dol:Dole_1542"/>
<feature type="transmembrane region" description="Helical" evidence="4">
    <location>
        <begin position="168"/>
        <end position="194"/>
    </location>
</feature>
<feature type="transmembrane region" description="Helical" evidence="4">
    <location>
        <begin position="139"/>
        <end position="156"/>
    </location>
</feature>
<keyword evidence="4" id="KW-1133">Transmembrane helix</keyword>
<feature type="repeat" description="TPR" evidence="3">
    <location>
        <begin position="452"/>
        <end position="485"/>
    </location>
</feature>
<accession>A8ZZU6</accession>
<feature type="transmembrane region" description="Helical" evidence="4">
    <location>
        <begin position="206"/>
        <end position="224"/>
    </location>
</feature>
<reference evidence="5 6" key="1">
    <citation type="submission" date="2007-10" db="EMBL/GenBank/DDBJ databases">
        <title>Complete sequence of Desulfococcus oleovorans Hxd3.</title>
        <authorList>
            <consortium name="US DOE Joint Genome Institute"/>
            <person name="Copeland A."/>
            <person name="Lucas S."/>
            <person name="Lapidus A."/>
            <person name="Barry K."/>
            <person name="Glavina del Rio T."/>
            <person name="Dalin E."/>
            <person name="Tice H."/>
            <person name="Pitluck S."/>
            <person name="Kiss H."/>
            <person name="Brettin T."/>
            <person name="Bruce D."/>
            <person name="Detter J.C."/>
            <person name="Han C."/>
            <person name="Schmutz J."/>
            <person name="Larimer F."/>
            <person name="Land M."/>
            <person name="Hauser L."/>
            <person name="Kyrpides N."/>
            <person name="Kim E."/>
            <person name="Wawrik B."/>
            <person name="Richardson P."/>
        </authorList>
    </citation>
    <scope>NUCLEOTIDE SEQUENCE [LARGE SCALE GENOMIC DNA]</scope>
    <source>
        <strain evidence="6">DSM 6200 / JCM 39069 / Hxd3</strain>
    </source>
</reference>
<dbReference type="Proteomes" id="UP000008561">
    <property type="component" value="Chromosome"/>
</dbReference>
<feature type="transmembrane region" description="Helical" evidence="4">
    <location>
        <begin position="245"/>
        <end position="266"/>
    </location>
</feature>
<feature type="transmembrane region" description="Helical" evidence="4">
    <location>
        <begin position="338"/>
        <end position="356"/>
    </location>
</feature>
<dbReference type="PANTHER" id="PTHR44227:SF3">
    <property type="entry name" value="PROTEIN O-MANNOSYL-TRANSFERASE TMTC4"/>
    <property type="match status" value="1"/>
</dbReference>
<dbReference type="InterPro" id="IPR019734">
    <property type="entry name" value="TPR_rpt"/>
</dbReference>
<dbReference type="Pfam" id="PF00515">
    <property type="entry name" value="TPR_1"/>
    <property type="match status" value="1"/>
</dbReference>
<dbReference type="SUPFAM" id="SSF48452">
    <property type="entry name" value="TPR-like"/>
    <property type="match status" value="1"/>
</dbReference>